<feature type="transmembrane region" description="Helical" evidence="3">
    <location>
        <begin position="56"/>
        <end position="81"/>
    </location>
</feature>
<name>A0A6D2JTQ0_9BRAS</name>
<dbReference type="AlphaFoldDB" id="A0A6D2JTQ0"/>
<dbReference type="GO" id="GO:0098542">
    <property type="term" value="P:defense response to other organism"/>
    <property type="evidence" value="ECO:0007669"/>
    <property type="project" value="InterPro"/>
</dbReference>
<dbReference type="PANTHER" id="PTHR31234:SF42">
    <property type="entry name" value="LATE EMBRYOGENESIS ABUNDANT (LEA) HYDROXYPROLINE-RICH GLYCOPROTEIN FAMILY"/>
    <property type="match status" value="1"/>
</dbReference>
<evidence type="ECO:0000256" key="3">
    <source>
        <dbReference type="SAM" id="Phobius"/>
    </source>
</evidence>
<dbReference type="GO" id="GO:0005886">
    <property type="term" value="C:plasma membrane"/>
    <property type="evidence" value="ECO:0007669"/>
    <property type="project" value="TreeGrafter"/>
</dbReference>
<keyword evidence="6" id="KW-1185">Reference proteome</keyword>
<evidence type="ECO:0000256" key="2">
    <source>
        <dbReference type="ARBA" id="ARBA00023136"/>
    </source>
</evidence>
<evidence type="ECO:0000256" key="1">
    <source>
        <dbReference type="ARBA" id="ARBA00004370"/>
    </source>
</evidence>
<evidence type="ECO:0000313" key="6">
    <source>
        <dbReference type="Proteomes" id="UP000467841"/>
    </source>
</evidence>
<comment type="subcellular location">
    <subcellularLocation>
        <location evidence="1">Membrane</location>
    </subcellularLocation>
</comment>
<dbReference type="PANTHER" id="PTHR31234">
    <property type="entry name" value="LATE EMBRYOGENESIS ABUNDANT (LEA) HYDROXYPROLINE-RICH GLYCOPROTEIN FAMILY"/>
    <property type="match status" value="1"/>
</dbReference>
<reference evidence="4 6" key="1">
    <citation type="submission" date="2020-01" db="EMBL/GenBank/DDBJ databases">
        <authorList>
            <person name="Mishra B."/>
        </authorList>
    </citation>
    <scope>NUCLEOTIDE SEQUENCE [LARGE SCALE GENOMIC DNA]</scope>
</reference>
<dbReference type="EMBL" id="CACVBM020001384">
    <property type="protein sequence ID" value="CAA7047922.1"/>
    <property type="molecule type" value="Genomic_DNA"/>
</dbReference>
<keyword evidence="2 3" id="KW-0472">Membrane</keyword>
<evidence type="ECO:0000313" key="5">
    <source>
        <dbReference type="EMBL" id="CAA7047922.1"/>
    </source>
</evidence>
<accession>A0A6D2JTQ0</accession>
<dbReference type="Proteomes" id="UP000467841">
    <property type="component" value="Unassembled WGS sequence"/>
</dbReference>
<keyword evidence="3" id="KW-0812">Transmembrane</keyword>
<proteinExistence type="predicted"/>
<sequence length="207" mass="23549">MSSLEHSPPETPSEWFTPTNTLAEIEEAPLGERATEEIPSRDRVIQQTMIKKTKPWCWCIAGVMMVMSILLIISMIAIVAIRPRTPRFDIQDASLHSSNLDLEIVARFLNRNKKMEVKLESGGLQLKFNNYVIAAQDIQPFSLTKSETRLEPIHLISLLPNVLPLKDEMDLQRQVVNNHIVYEVEGTFKVKSYFGFLHFSSTLVGIV</sequence>
<keyword evidence="3" id="KW-1133">Transmembrane helix</keyword>
<gene>
    <name evidence="4" type="ORF">MERR_LOCUS32363</name>
    <name evidence="5" type="ORF">MERR_LOCUS35157</name>
</gene>
<dbReference type="InterPro" id="IPR044839">
    <property type="entry name" value="NDR1-like"/>
</dbReference>
<organism evidence="4 6">
    <name type="scientific">Microthlaspi erraticum</name>
    <dbReference type="NCBI Taxonomy" id="1685480"/>
    <lineage>
        <taxon>Eukaryota</taxon>
        <taxon>Viridiplantae</taxon>
        <taxon>Streptophyta</taxon>
        <taxon>Embryophyta</taxon>
        <taxon>Tracheophyta</taxon>
        <taxon>Spermatophyta</taxon>
        <taxon>Magnoliopsida</taxon>
        <taxon>eudicotyledons</taxon>
        <taxon>Gunneridae</taxon>
        <taxon>Pentapetalae</taxon>
        <taxon>rosids</taxon>
        <taxon>malvids</taxon>
        <taxon>Brassicales</taxon>
        <taxon>Brassicaceae</taxon>
        <taxon>Coluteocarpeae</taxon>
        <taxon>Microthlaspi</taxon>
    </lineage>
</organism>
<dbReference type="EMBL" id="CACVBM020001317">
    <property type="protein sequence ID" value="CAA7045128.1"/>
    <property type="molecule type" value="Genomic_DNA"/>
</dbReference>
<evidence type="ECO:0000313" key="4">
    <source>
        <dbReference type="EMBL" id="CAA7045128.1"/>
    </source>
</evidence>
<evidence type="ECO:0008006" key="7">
    <source>
        <dbReference type="Google" id="ProtNLM"/>
    </source>
</evidence>
<protein>
    <recommendedName>
        <fullName evidence="7">Late embryogenesis abundant protein LEA-2 subgroup domain-containing protein</fullName>
    </recommendedName>
</protein>